<proteinExistence type="predicted"/>
<gene>
    <name evidence="2" type="ORF">CSSPJE1EN1_LOCUS17457</name>
</gene>
<name>A0ABP0X092_9BRYO</name>
<evidence type="ECO:0000256" key="1">
    <source>
        <dbReference type="SAM" id="MobiDB-lite"/>
    </source>
</evidence>
<feature type="region of interest" description="Disordered" evidence="1">
    <location>
        <begin position="1"/>
        <end position="21"/>
    </location>
</feature>
<reference evidence="2" key="1">
    <citation type="submission" date="2024-02" db="EMBL/GenBank/DDBJ databases">
        <authorList>
            <consortium name="ELIXIR-Norway"/>
            <consortium name="Elixir Norway"/>
        </authorList>
    </citation>
    <scope>NUCLEOTIDE SEQUENCE</scope>
</reference>
<feature type="compositionally biased region" description="Acidic residues" evidence="1">
    <location>
        <begin position="1"/>
        <end position="15"/>
    </location>
</feature>
<keyword evidence="3" id="KW-1185">Reference proteome</keyword>
<evidence type="ECO:0000313" key="3">
    <source>
        <dbReference type="Proteomes" id="UP001497444"/>
    </source>
</evidence>
<evidence type="ECO:0000313" key="2">
    <source>
        <dbReference type="EMBL" id="CAK9271979.1"/>
    </source>
</evidence>
<dbReference type="Proteomes" id="UP001497444">
    <property type="component" value="Chromosome 4"/>
</dbReference>
<sequence>MRTSEEEEEEEEEEGAATASGDELHVLKKNICFLTTSFRACDADSVQFSGCFSHCCDFCNLRTLLLYLFLIALCRYACFL</sequence>
<protein>
    <submittedName>
        <fullName evidence="2">Uncharacterized protein</fullName>
    </submittedName>
</protein>
<accession>A0ABP0X092</accession>
<organism evidence="2 3">
    <name type="scientific">Sphagnum jensenii</name>
    <dbReference type="NCBI Taxonomy" id="128206"/>
    <lineage>
        <taxon>Eukaryota</taxon>
        <taxon>Viridiplantae</taxon>
        <taxon>Streptophyta</taxon>
        <taxon>Embryophyta</taxon>
        <taxon>Bryophyta</taxon>
        <taxon>Sphagnophytina</taxon>
        <taxon>Sphagnopsida</taxon>
        <taxon>Sphagnales</taxon>
        <taxon>Sphagnaceae</taxon>
        <taxon>Sphagnum</taxon>
    </lineage>
</organism>
<dbReference type="EMBL" id="OZ020099">
    <property type="protein sequence ID" value="CAK9271979.1"/>
    <property type="molecule type" value="Genomic_DNA"/>
</dbReference>